<dbReference type="STRING" id="1134435.AC731_006000"/>
<protein>
    <submittedName>
        <fullName evidence="1">Uncharacterized protein</fullName>
    </submittedName>
</protein>
<dbReference type="Proteomes" id="UP000036902">
    <property type="component" value="Chromosome"/>
</dbReference>
<evidence type="ECO:0000313" key="1">
    <source>
        <dbReference type="EMBL" id="AMO36528.1"/>
    </source>
</evidence>
<keyword evidence="2" id="KW-1185">Reference proteome</keyword>
<dbReference type="KEGG" id="thu:AC731_006000"/>
<reference evidence="2" key="1">
    <citation type="submission" date="2016-03" db="EMBL/GenBank/DDBJ databases">
        <authorList>
            <person name="Ma C."/>
            <person name="Zhou S."/>
            <person name="Yang G."/>
        </authorList>
    </citation>
    <scope>NUCLEOTIDE SEQUENCE [LARGE SCALE GENOMIC DNA]</scope>
    <source>
        <strain evidence="2">SgZ-1</strain>
    </source>
</reference>
<dbReference type="EMBL" id="CP014646">
    <property type="protein sequence ID" value="AMO36528.1"/>
    <property type="molecule type" value="Genomic_DNA"/>
</dbReference>
<sequence>MLRQEATSPPAHQAAANPIDAVVFGVLPQLLFERTALLKILTDSGIEPTPDQFNWFAAELSAHLWDVLTRGMGFPDRALNLPAWMDEPA</sequence>
<name>A0A127K3J6_9RHOO</name>
<gene>
    <name evidence="1" type="ORF">AC731_006000</name>
</gene>
<proteinExistence type="predicted"/>
<evidence type="ECO:0000313" key="2">
    <source>
        <dbReference type="Proteomes" id="UP000036902"/>
    </source>
</evidence>
<accession>A0A127K3J6</accession>
<organism evidence="1 2">
    <name type="scientific">Thauera humireducens</name>
    <dbReference type="NCBI Taxonomy" id="1134435"/>
    <lineage>
        <taxon>Bacteria</taxon>
        <taxon>Pseudomonadati</taxon>
        <taxon>Pseudomonadota</taxon>
        <taxon>Betaproteobacteria</taxon>
        <taxon>Rhodocyclales</taxon>
        <taxon>Zoogloeaceae</taxon>
        <taxon>Thauera</taxon>
    </lineage>
</organism>
<dbReference type="AlphaFoldDB" id="A0A127K3J6"/>